<evidence type="ECO:0000313" key="1">
    <source>
        <dbReference type="EMBL" id="OQU79259.1"/>
    </source>
</evidence>
<organism evidence="1 2">
    <name type="scientific">Sorghum bicolor</name>
    <name type="common">Sorghum</name>
    <name type="synonym">Sorghum vulgare</name>
    <dbReference type="NCBI Taxonomy" id="4558"/>
    <lineage>
        <taxon>Eukaryota</taxon>
        <taxon>Viridiplantae</taxon>
        <taxon>Streptophyta</taxon>
        <taxon>Embryophyta</taxon>
        <taxon>Tracheophyta</taxon>
        <taxon>Spermatophyta</taxon>
        <taxon>Magnoliopsida</taxon>
        <taxon>Liliopsida</taxon>
        <taxon>Poales</taxon>
        <taxon>Poaceae</taxon>
        <taxon>PACMAD clade</taxon>
        <taxon>Panicoideae</taxon>
        <taxon>Andropogonodae</taxon>
        <taxon>Andropogoneae</taxon>
        <taxon>Sorghinae</taxon>
        <taxon>Sorghum</taxon>
    </lineage>
</organism>
<gene>
    <name evidence="1" type="ORF">SORBI_3008G120066</name>
</gene>
<evidence type="ECO:0000313" key="2">
    <source>
        <dbReference type="Proteomes" id="UP000000768"/>
    </source>
</evidence>
<name>A0A1Z5R6Q7_SORBI</name>
<dbReference type="Proteomes" id="UP000000768">
    <property type="component" value="Chromosome 8"/>
</dbReference>
<dbReference type="AlphaFoldDB" id="A0A1Z5R6Q7"/>
<reference evidence="2" key="2">
    <citation type="journal article" date="2018" name="Plant J.">
        <title>The Sorghum bicolor reference genome: improved assembly, gene annotations, a transcriptome atlas, and signatures of genome organization.</title>
        <authorList>
            <person name="McCormick R.F."/>
            <person name="Truong S.K."/>
            <person name="Sreedasyam A."/>
            <person name="Jenkins J."/>
            <person name="Shu S."/>
            <person name="Sims D."/>
            <person name="Kennedy M."/>
            <person name="Amirebrahimi M."/>
            <person name="Weers B.D."/>
            <person name="McKinley B."/>
            <person name="Mattison A."/>
            <person name="Morishige D.T."/>
            <person name="Grimwood J."/>
            <person name="Schmutz J."/>
            <person name="Mullet J.E."/>
        </authorList>
    </citation>
    <scope>NUCLEOTIDE SEQUENCE [LARGE SCALE GENOMIC DNA]</scope>
    <source>
        <strain evidence="2">cv. BTx623</strain>
    </source>
</reference>
<dbReference type="Gramene" id="OQU79259">
    <property type="protein sequence ID" value="OQU79259"/>
    <property type="gene ID" value="SORBI_3008G120066"/>
</dbReference>
<accession>A0A1Z5R6Q7</accession>
<reference evidence="1 2" key="1">
    <citation type="journal article" date="2009" name="Nature">
        <title>The Sorghum bicolor genome and the diversification of grasses.</title>
        <authorList>
            <person name="Paterson A.H."/>
            <person name="Bowers J.E."/>
            <person name="Bruggmann R."/>
            <person name="Dubchak I."/>
            <person name="Grimwood J."/>
            <person name="Gundlach H."/>
            <person name="Haberer G."/>
            <person name="Hellsten U."/>
            <person name="Mitros T."/>
            <person name="Poliakov A."/>
            <person name="Schmutz J."/>
            <person name="Spannagl M."/>
            <person name="Tang H."/>
            <person name="Wang X."/>
            <person name="Wicker T."/>
            <person name="Bharti A.K."/>
            <person name="Chapman J."/>
            <person name="Feltus F.A."/>
            <person name="Gowik U."/>
            <person name="Grigoriev I.V."/>
            <person name="Lyons E."/>
            <person name="Maher C.A."/>
            <person name="Martis M."/>
            <person name="Narechania A."/>
            <person name="Otillar R.P."/>
            <person name="Penning B.W."/>
            <person name="Salamov A.A."/>
            <person name="Wang Y."/>
            <person name="Zhang L."/>
            <person name="Carpita N.C."/>
            <person name="Freeling M."/>
            <person name="Gingle A.R."/>
            <person name="Hash C.T."/>
            <person name="Keller B."/>
            <person name="Klein P."/>
            <person name="Kresovich S."/>
            <person name="McCann M.C."/>
            <person name="Ming R."/>
            <person name="Peterson D.G."/>
            <person name="Mehboob-ur-Rahman"/>
            <person name="Ware D."/>
            <person name="Westhoff P."/>
            <person name="Mayer K.F."/>
            <person name="Messing J."/>
            <person name="Rokhsar D.S."/>
        </authorList>
    </citation>
    <scope>NUCLEOTIDE SEQUENCE [LARGE SCALE GENOMIC DNA]</scope>
    <source>
        <strain evidence="2">cv. BTx623</strain>
    </source>
</reference>
<protein>
    <submittedName>
        <fullName evidence="1">Uncharacterized protein</fullName>
    </submittedName>
</protein>
<dbReference type="InParanoid" id="A0A1Z5R6Q7"/>
<keyword evidence="2" id="KW-1185">Reference proteome</keyword>
<sequence length="73" mass="8346">MHLIYDSVRLVFSARSKCFCLRSEFRQGLAAASAVLIFVCRQIQSTFLLTKYPLPGSCFFFLKKKKTLSGSCW</sequence>
<proteinExistence type="predicted"/>
<dbReference type="EMBL" id="CM000767">
    <property type="protein sequence ID" value="OQU79259.1"/>
    <property type="molecule type" value="Genomic_DNA"/>
</dbReference>